<comment type="subcellular location">
    <subcellularLocation>
        <location evidence="1">Cell membrane</location>
        <topology evidence="1">Multi-pass membrane protein</topology>
    </subcellularLocation>
</comment>
<organism evidence="8 9">
    <name type="scientific">Aspergillus granulosus</name>
    <dbReference type="NCBI Taxonomy" id="176169"/>
    <lineage>
        <taxon>Eukaryota</taxon>
        <taxon>Fungi</taxon>
        <taxon>Dikarya</taxon>
        <taxon>Ascomycota</taxon>
        <taxon>Pezizomycotina</taxon>
        <taxon>Eurotiomycetes</taxon>
        <taxon>Eurotiomycetidae</taxon>
        <taxon>Eurotiales</taxon>
        <taxon>Aspergillaceae</taxon>
        <taxon>Aspergillus</taxon>
        <taxon>Aspergillus subgen. Nidulantes</taxon>
    </lineage>
</organism>
<dbReference type="PANTHER" id="PTHR43549">
    <property type="entry name" value="MULTIDRUG RESISTANCE PROTEIN YPNP-RELATED"/>
    <property type="match status" value="1"/>
</dbReference>
<dbReference type="PANTHER" id="PTHR43549:SF2">
    <property type="entry name" value="MULTIDRUG RESISTANCE PROTEIN NORM-RELATED"/>
    <property type="match status" value="1"/>
</dbReference>
<evidence type="ECO:0000256" key="5">
    <source>
        <dbReference type="ARBA" id="ARBA00022989"/>
    </source>
</evidence>
<dbReference type="EMBL" id="JBFXLT010000069">
    <property type="protein sequence ID" value="KAL2810604.1"/>
    <property type="molecule type" value="Genomic_DNA"/>
</dbReference>
<sequence>MAPEAYSNSSGVTENVIRLQDDDPRAIEAMIHFSYGFNYDSSGSGQGRTSPMLFNVKVYQIEVAASNATRALDKPGVPLVISSIKVAVNIILDFLIISTFHVGNWTPDINMQAGIRLTCDVVAAISGLLCFLFTVSFRQNADSPTLQGFFVLLKPGFITFIESAVRNALYLWLVAGVVSMSADYAIAWGVFSTIRWGLMMVPVQAAEATTLAFVEHAWGQLKQRTDHQASVSKRLKIPHWSWDLLVASSVTG</sequence>
<dbReference type="InterPro" id="IPR052031">
    <property type="entry name" value="Membrane_Transporter-Flippase"/>
</dbReference>
<reference evidence="8 9" key="1">
    <citation type="submission" date="2024-07" db="EMBL/GenBank/DDBJ databases">
        <title>Section-level genome sequencing and comparative genomics of Aspergillus sections Usti and Cavernicolus.</title>
        <authorList>
            <consortium name="Lawrence Berkeley National Laboratory"/>
            <person name="Nybo J.L."/>
            <person name="Vesth T.C."/>
            <person name="Theobald S."/>
            <person name="Frisvad J.C."/>
            <person name="Larsen T.O."/>
            <person name="Kjaerboelling I."/>
            <person name="Rothschild-Mancinelli K."/>
            <person name="Lyhne E.K."/>
            <person name="Kogle M.E."/>
            <person name="Barry K."/>
            <person name="Clum A."/>
            <person name="Na H."/>
            <person name="Ledsgaard L."/>
            <person name="Lin J."/>
            <person name="Lipzen A."/>
            <person name="Kuo A."/>
            <person name="Riley R."/>
            <person name="Mondo S."/>
            <person name="Labutti K."/>
            <person name="Haridas S."/>
            <person name="Pangalinan J."/>
            <person name="Salamov A.A."/>
            <person name="Simmons B.A."/>
            <person name="Magnuson J.K."/>
            <person name="Chen J."/>
            <person name="Drula E."/>
            <person name="Henrissat B."/>
            <person name="Wiebenga A."/>
            <person name="Lubbers R.J."/>
            <person name="Gomes A.C."/>
            <person name="Makela M.R."/>
            <person name="Stajich J."/>
            <person name="Grigoriev I.V."/>
            <person name="Mortensen U.H."/>
            <person name="De Vries R.P."/>
            <person name="Baker S.E."/>
            <person name="Andersen M.R."/>
        </authorList>
    </citation>
    <scope>NUCLEOTIDE SEQUENCE [LARGE SCALE GENOMIC DNA]</scope>
    <source>
        <strain evidence="8 9">CBS 588.65</strain>
    </source>
</reference>
<feature type="transmembrane region" description="Helical" evidence="7">
    <location>
        <begin position="117"/>
        <end position="137"/>
    </location>
</feature>
<keyword evidence="2" id="KW-0813">Transport</keyword>
<keyword evidence="4 7" id="KW-0812">Transmembrane</keyword>
<keyword evidence="5 7" id="KW-1133">Transmembrane helix</keyword>
<evidence type="ECO:0000256" key="1">
    <source>
        <dbReference type="ARBA" id="ARBA00004651"/>
    </source>
</evidence>
<comment type="caution">
    <text evidence="8">The sequence shown here is derived from an EMBL/GenBank/DDBJ whole genome shotgun (WGS) entry which is preliminary data.</text>
</comment>
<evidence type="ECO:0000313" key="8">
    <source>
        <dbReference type="EMBL" id="KAL2810604.1"/>
    </source>
</evidence>
<name>A0ABR4H5A2_9EURO</name>
<feature type="transmembrane region" description="Helical" evidence="7">
    <location>
        <begin position="86"/>
        <end position="105"/>
    </location>
</feature>
<evidence type="ECO:0000256" key="7">
    <source>
        <dbReference type="SAM" id="Phobius"/>
    </source>
</evidence>
<feature type="transmembrane region" description="Helical" evidence="7">
    <location>
        <begin position="169"/>
        <end position="191"/>
    </location>
</feature>
<keyword evidence="9" id="KW-1185">Reference proteome</keyword>
<proteinExistence type="predicted"/>
<evidence type="ECO:0000256" key="4">
    <source>
        <dbReference type="ARBA" id="ARBA00022692"/>
    </source>
</evidence>
<evidence type="ECO:0000256" key="2">
    <source>
        <dbReference type="ARBA" id="ARBA00022448"/>
    </source>
</evidence>
<gene>
    <name evidence="8" type="ORF">BJX63DRAFT_434120</name>
</gene>
<evidence type="ECO:0000256" key="3">
    <source>
        <dbReference type="ARBA" id="ARBA00022475"/>
    </source>
</evidence>
<protein>
    <submittedName>
        <fullName evidence="8">Uncharacterized protein</fullName>
    </submittedName>
</protein>
<evidence type="ECO:0000256" key="6">
    <source>
        <dbReference type="ARBA" id="ARBA00023136"/>
    </source>
</evidence>
<evidence type="ECO:0000313" key="9">
    <source>
        <dbReference type="Proteomes" id="UP001610334"/>
    </source>
</evidence>
<dbReference type="Proteomes" id="UP001610334">
    <property type="component" value="Unassembled WGS sequence"/>
</dbReference>
<keyword evidence="6 7" id="KW-0472">Membrane</keyword>
<keyword evidence="3" id="KW-1003">Cell membrane</keyword>
<accession>A0ABR4H5A2</accession>